<keyword evidence="2" id="KW-1185">Reference proteome</keyword>
<dbReference type="EMBL" id="JAGQDC010000011">
    <property type="protein sequence ID" value="MCL1030286.1"/>
    <property type="molecule type" value="Genomic_DNA"/>
</dbReference>
<proteinExistence type="predicted"/>
<accession>A0ABT0KEB8</accession>
<name>A0ABT0KEB8_9GAMM</name>
<sequence>MAALELNTDYSLAPPSRATFPDAQVSSDVGRGECEKMAAFIEFDDSSAAGMADIDTFYKNTPSFMPSFLELPKFEAQKPVPLQRGIPLETLEQSIAEYAAMTITAENRDTPIGSAIEIAKELMQMERFYAAVEKELGPEEFLNFMLLFDQQAREGPTGEGFKVTYKGQTIALEDAKFKLRYHTEGANILARHENPQSYVAKHVLTHGSAFFGDDFVAEVSPNIYLFQDSQAPFYIDPKTLTAEQREYRPFETLDVALLYTQQSADYRPEFHFKKIGQSLNKNEQVLAKEFVDKVLSTADENRRIDFARDVTFEVIDAVITVVAVVSGAIVLKAAFKGVISAVRRVGMFILSANYGVQSLGTLSNRWLGVRGNGYNPLLDFSKTMDKKIGGHTVETTFHAINTLMVFGKKIKIKVITGSTSAGAGGYLGNQAAWTSEQPTKQAVVENADQGKGQQ</sequence>
<gene>
    <name evidence="1" type="ORF">KAJ71_14800</name>
</gene>
<protein>
    <submittedName>
        <fullName evidence="1">Uncharacterized protein</fullName>
    </submittedName>
</protein>
<dbReference type="Proteomes" id="UP001165275">
    <property type="component" value="Unassembled WGS sequence"/>
</dbReference>
<dbReference type="RefSeq" id="WP_248946443.1">
    <property type="nucleotide sequence ID" value="NZ_CBCSGY010000101.1"/>
</dbReference>
<organism evidence="1 2">
    <name type="scientific">Serratia silvae</name>
    <dbReference type="NCBI Taxonomy" id="2824122"/>
    <lineage>
        <taxon>Bacteria</taxon>
        <taxon>Pseudomonadati</taxon>
        <taxon>Pseudomonadota</taxon>
        <taxon>Gammaproteobacteria</taxon>
        <taxon>Enterobacterales</taxon>
        <taxon>Yersiniaceae</taxon>
        <taxon>Serratia</taxon>
    </lineage>
</organism>
<evidence type="ECO:0000313" key="2">
    <source>
        <dbReference type="Proteomes" id="UP001165275"/>
    </source>
</evidence>
<evidence type="ECO:0000313" key="1">
    <source>
        <dbReference type="EMBL" id="MCL1030286.1"/>
    </source>
</evidence>
<comment type="caution">
    <text evidence="1">The sequence shown here is derived from an EMBL/GenBank/DDBJ whole genome shotgun (WGS) entry which is preliminary data.</text>
</comment>
<reference evidence="1" key="1">
    <citation type="submission" date="2021-04" db="EMBL/GenBank/DDBJ databases">
        <title>Genome sequence of Serratia sp. arafor3.</title>
        <authorList>
            <person name="Besaury L."/>
        </authorList>
    </citation>
    <scope>NUCLEOTIDE SEQUENCE</scope>
    <source>
        <strain evidence="1">Arafor3</strain>
    </source>
</reference>